<keyword evidence="3" id="KW-1185">Reference proteome</keyword>
<dbReference type="InterPro" id="IPR023606">
    <property type="entry name" value="CoA-Trfase_III_dom_1_sf"/>
</dbReference>
<dbReference type="EMBL" id="FOZX01000005">
    <property type="protein sequence ID" value="SFS80672.1"/>
    <property type="molecule type" value="Genomic_DNA"/>
</dbReference>
<dbReference type="InterPro" id="IPR044855">
    <property type="entry name" value="CoA-Trfase_III_dom3_sf"/>
</dbReference>
<dbReference type="RefSeq" id="WP_245775908.1">
    <property type="nucleotide sequence ID" value="NZ_FOZX01000005.1"/>
</dbReference>
<dbReference type="SUPFAM" id="SSF89796">
    <property type="entry name" value="CoA-transferase family III (CaiB/BaiF)"/>
    <property type="match status" value="1"/>
</dbReference>
<dbReference type="PANTHER" id="PTHR48207">
    <property type="entry name" value="SUCCINATE--HYDROXYMETHYLGLUTARATE COA-TRANSFERASE"/>
    <property type="match status" value="1"/>
</dbReference>
<evidence type="ECO:0000313" key="3">
    <source>
        <dbReference type="Proteomes" id="UP000198852"/>
    </source>
</evidence>
<dbReference type="InterPro" id="IPR003673">
    <property type="entry name" value="CoA-Trfase_fam_III"/>
</dbReference>
<dbReference type="Proteomes" id="UP000198852">
    <property type="component" value="Unassembled WGS sequence"/>
</dbReference>
<sequence>MPTRSETTRSETTRSETAPLTGVRVVEIGAFMAAPYAAMQLADLGAEVIKVENPTGGDPVRQTGPFLDGHSSPFVRLNRNKRSVALDLKTADGKRVLESLLDSADVLIENLRPGALRALGFGPEQLTERFPRLVYVAVSGWGQDGPLAAQPGLDIMAQARAGLMSITGEPGGAPVKVGVPVCDLVCGLYAAMSAMAGLRARESTGRGQCADVSLFEAGASLAVWEAGTFFATGESGAKHGSAHQNSAPYQAIRTRNGWVTVGATTAKTWPAFCRALGLESLLDDERYGSSYDRYHHRAELIAAIEETTSGWETDRIVEVLVEAGVPCAPIAETAQVFTDAHLTERGFFWDAPHSELGAVRQIGSPMRLSQTPARRDAAGPVLGEHTGQVLAELGWDREQVAAWVAAGVCR</sequence>
<dbReference type="STRING" id="95161.SAMN05660874_03443"/>
<gene>
    <name evidence="2" type="ORF">SAMN05660874_03443</name>
</gene>
<dbReference type="Pfam" id="PF02515">
    <property type="entry name" value="CoA_transf_3"/>
    <property type="match status" value="1"/>
</dbReference>
<name>A0A1I6SUW0_9PSEU</name>
<evidence type="ECO:0000256" key="1">
    <source>
        <dbReference type="ARBA" id="ARBA00022679"/>
    </source>
</evidence>
<dbReference type="AlphaFoldDB" id="A0A1I6SUW0"/>
<dbReference type="Gene3D" id="3.30.1540.10">
    <property type="entry name" value="formyl-coa transferase, domain 3"/>
    <property type="match status" value="1"/>
</dbReference>
<protein>
    <submittedName>
        <fullName evidence="2">Formyl-CoA transferase</fullName>
    </submittedName>
</protein>
<evidence type="ECO:0000313" key="2">
    <source>
        <dbReference type="EMBL" id="SFS80672.1"/>
    </source>
</evidence>
<dbReference type="GO" id="GO:0008410">
    <property type="term" value="F:CoA-transferase activity"/>
    <property type="evidence" value="ECO:0007669"/>
    <property type="project" value="TreeGrafter"/>
</dbReference>
<dbReference type="PANTHER" id="PTHR48207:SF4">
    <property type="entry name" value="BLL6097 PROTEIN"/>
    <property type="match status" value="1"/>
</dbReference>
<dbReference type="InterPro" id="IPR050483">
    <property type="entry name" value="CoA-transferase_III_domain"/>
</dbReference>
<organism evidence="2 3">
    <name type="scientific">Saccharopolyspora flava</name>
    <dbReference type="NCBI Taxonomy" id="95161"/>
    <lineage>
        <taxon>Bacteria</taxon>
        <taxon>Bacillati</taxon>
        <taxon>Actinomycetota</taxon>
        <taxon>Actinomycetes</taxon>
        <taxon>Pseudonocardiales</taxon>
        <taxon>Pseudonocardiaceae</taxon>
        <taxon>Saccharopolyspora</taxon>
    </lineage>
</organism>
<proteinExistence type="predicted"/>
<dbReference type="Gene3D" id="3.40.50.10540">
    <property type="entry name" value="Crotonobetainyl-coa:carnitine coa-transferase, domain 1"/>
    <property type="match status" value="1"/>
</dbReference>
<accession>A0A1I6SUW0</accession>
<keyword evidence="1 2" id="KW-0808">Transferase</keyword>
<reference evidence="3" key="1">
    <citation type="submission" date="2016-10" db="EMBL/GenBank/DDBJ databases">
        <authorList>
            <person name="Varghese N."/>
            <person name="Submissions S."/>
        </authorList>
    </citation>
    <scope>NUCLEOTIDE SEQUENCE [LARGE SCALE GENOMIC DNA]</scope>
    <source>
        <strain evidence="3">DSM 44771</strain>
    </source>
</reference>